<dbReference type="Pfam" id="PF08240">
    <property type="entry name" value="ADH_N"/>
    <property type="match status" value="1"/>
</dbReference>
<protein>
    <submittedName>
        <fullName evidence="8">Threonine dehydrogenase or related Zn-dependent dehydrogenase</fullName>
    </submittedName>
</protein>
<feature type="domain" description="Alcohol dehydrogenase-like C-terminal" evidence="6">
    <location>
        <begin position="196"/>
        <end position="319"/>
    </location>
</feature>
<dbReference type="InterPro" id="IPR013154">
    <property type="entry name" value="ADH-like_N"/>
</dbReference>
<sequence length="368" mass="39328">MTELHLYKGVAFGTGDQRGDHMGKALFLHGAHDARVAPFNLREGQPGEALLEVAAVGLCGSDLHYYKDGGIGSARILAPFVPGHEFAGYLAEDLPARGLARGDLVAVDPNHACGHCDHCRSGHPNLCPNVEFIGAPPFDGAMTERIWVPEDLIVPLAHRFTPEEAVMLEPLGVAIHAVDLAKPRLLERVALVGCGPIGLLILQVLKAAGAGEILAVDPQLHRRDLATKLGATRAGASVAEIRDWTKGEGCPLVVEATNAPEGFRDAVLAARIGGRVVLVGIPDGDTYTLPAAEARRRGLKIKFARRMGDVYPRAIELVATGKVDVNVLVSHRFTLDEAPEAFRLHAEDAPGMVKSIIFPNDNNQGRRS</sequence>
<gene>
    <name evidence="8" type="ORF">Ga0061061_11082</name>
</gene>
<accession>A0ABM9U828</accession>
<evidence type="ECO:0000256" key="5">
    <source>
        <dbReference type="ARBA" id="ARBA00023002"/>
    </source>
</evidence>
<keyword evidence="5" id="KW-0560">Oxidoreductase</keyword>
<dbReference type="PANTHER" id="PTHR43161">
    <property type="entry name" value="SORBITOL DEHYDROGENASE"/>
    <property type="match status" value="1"/>
</dbReference>
<proteinExistence type="inferred from homology"/>
<name>A0ABM9U828_9HYPH</name>
<evidence type="ECO:0000259" key="6">
    <source>
        <dbReference type="Pfam" id="PF00107"/>
    </source>
</evidence>
<keyword evidence="4" id="KW-0862">Zinc</keyword>
<evidence type="ECO:0000313" key="9">
    <source>
        <dbReference type="Proteomes" id="UP000182178"/>
    </source>
</evidence>
<dbReference type="InterPro" id="IPR011032">
    <property type="entry name" value="GroES-like_sf"/>
</dbReference>
<keyword evidence="9" id="KW-1185">Reference proteome</keyword>
<dbReference type="Gene3D" id="3.90.180.10">
    <property type="entry name" value="Medium-chain alcohol dehydrogenases, catalytic domain"/>
    <property type="match status" value="1"/>
</dbReference>
<dbReference type="SUPFAM" id="SSF51735">
    <property type="entry name" value="NAD(P)-binding Rossmann-fold domains"/>
    <property type="match status" value="1"/>
</dbReference>
<dbReference type="Pfam" id="PF00107">
    <property type="entry name" value="ADH_zinc_N"/>
    <property type="match status" value="1"/>
</dbReference>
<evidence type="ECO:0000256" key="1">
    <source>
        <dbReference type="ARBA" id="ARBA00001947"/>
    </source>
</evidence>
<dbReference type="Proteomes" id="UP000182178">
    <property type="component" value="Unassembled WGS sequence"/>
</dbReference>
<comment type="similarity">
    <text evidence="2">Belongs to the zinc-containing alcohol dehydrogenase family.</text>
</comment>
<evidence type="ECO:0000313" key="8">
    <source>
        <dbReference type="EMBL" id="CUA89941.1"/>
    </source>
</evidence>
<evidence type="ECO:0000256" key="4">
    <source>
        <dbReference type="ARBA" id="ARBA00022833"/>
    </source>
</evidence>
<organism evidence="8 9">
    <name type="scientific">Chelatococcus sambhunathii</name>
    <dbReference type="NCBI Taxonomy" id="363953"/>
    <lineage>
        <taxon>Bacteria</taxon>
        <taxon>Pseudomonadati</taxon>
        <taxon>Pseudomonadota</taxon>
        <taxon>Alphaproteobacteria</taxon>
        <taxon>Hyphomicrobiales</taxon>
        <taxon>Chelatococcaceae</taxon>
        <taxon>Chelatococcus</taxon>
    </lineage>
</organism>
<dbReference type="Gene3D" id="3.40.50.720">
    <property type="entry name" value="NAD(P)-binding Rossmann-like Domain"/>
    <property type="match status" value="1"/>
</dbReference>
<reference evidence="8 9" key="1">
    <citation type="submission" date="2015-08" db="EMBL/GenBank/DDBJ databases">
        <authorList>
            <person name="Varghese N."/>
        </authorList>
    </citation>
    <scope>NUCLEOTIDE SEQUENCE [LARGE SCALE GENOMIC DNA]</scope>
    <source>
        <strain evidence="8 9">DSM 18167</strain>
    </source>
</reference>
<dbReference type="SUPFAM" id="SSF50129">
    <property type="entry name" value="GroES-like"/>
    <property type="match status" value="1"/>
</dbReference>
<evidence type="ECO:0000256" key="2">
    <source>
        <dbReference type="ARBA" id="ARBA00008072"/>
    </source>
</evidence>
<evidence type="ECO:0000259" key="7">
    <source>
        <dbReference type="Pfam" id="PF08240"/>
    </source>
</evidence>
<dbReference type="InterPro" id="IPR036291">
    <property type="entry name" value="NAD(P)-bd_dom_sf"/>
</dbReference>
<dbReference type="EMBL" id="CYHC01000010">
    <property type="protein sequence ID" value="CUA89941.1"/>
    <property type="molecule type" value="Genomic_DNA"/>
</dbReference>
<dbReference type="PANTHER" id="PTHR43161:SF9">
    <property type="entry name" value="SORBITOL DEHYDROGENASE"/>
    <property type="match status" value="1"/>
</dbReference>
<feature type="domain" description="Alcohol dehydrogenase-like N-terminal" evidence="7">
    <location>
        <begin position="45"/>
        <end position="156"/>
    </location>
</feature>
<keyword evidence="3" id="KW-0479">Metal-binding</keyword>
<evidence type="ECO:0000256" key="3">
    <source>
        <dbReference type="ARBA" id="ARBA00022723"/>
    </source>
</evidence>
<comment type="caution">
    <text evidence="8">The sequence shown here is derived from an EMBL/GenBank/DDBJ whole genome shotgun (WGS) entry which is preliminary data.</text>
</comment>
<comment type="cofactor">
    <cofactor evidence="1">
        <name>Zn(2+)</name>
        <dbReference type="ChEBI" id="CHEBI:29105"/>
    </cofactor>
</comment>
<dbReference type="InterPro" id="IPR013149">
    <property type="entry name" value="ADH-like_C"/>
</dbReference>